<evidence type="ECO:0000313" key="3">
    <source>
        <dbReference type="Proteomes" id="UP000007030"/>
    </source>
</evidence>
<reference evidence="2 3" key="1">
    <citation type="journal article" date="2012" name="Stand. Genomic Sci.">
        <title>Complete genome sequence of the aerobic, heterotroph Marinithermus hydrothermalis type strain (T1(T)) from a deep-sea hydrothermal vent chimney.</title>
        <authorList>
            <person name="Copeland A."/>
            <person name="Gu W."/>
            <person name="Yasawong M."/>
            <person name="Lapidus A."/>
            <person name="Lucas S."/>
            <person name="Deshpande S."/>
            <person name="Pagani I."/>
            <person name="Tapia R."/>
            <person name="Cheng J.F."/>
            <person name="Goodwin L.A."/>
            <person name="Pitluck S."/>
            <person name="Liolios K."/>
            <person name="Ivanova N."/>
            <person name="Mavromatis K."/>
            <person name="Mikhailova N."/>
            <person name="Pati A."/>
            <person name="Chen A."/>
            <person name="Palaniappan K."/>
            <person name="Land M."/>
            <person name="Pan C."/>
            <person name="Brambilla E.M."/>
            <person name="Rohde M."/>
            <person name="Tindall B.J."/>
            <person name="Sikorski J."/>
            <person name="Goker M."/>
            <person name="Detter J.C."/>
            <person name="Bristow J."/>
            <person name="Eisen J.A."/>
            <person name="Markowitz V."/>
            <person name="Hugenholtz P."/>
            <person name="Kyrpides N.C."/>
            <person name="Klenk H.P."/>
            <person name="Woyke T."/>
        </authorList>
    </citation>
    <scope>NUCLEOTIDE SEQUENCE [LARGE SCALE GENOMIC DNA]</scope>
    <source>
        <strain evidence="3">DSM 14884 / JCM 11576 / T1</strain>
    </source>
</reference>
<dbReference type="Gene3D" id="2.40.10.170">
    <property type="match status" value="1"/>
</dbReference>
<dbReference type="RefSeq" id="WP_013703454.1">
    <property type="nucleotide sequence ID" value="NC_015387.1"/>
</dbReference>
<dbReference type="SUPFAM" id="SSF141259">
    <property type="entry name" value="CarD-like"/>
    <property type="match status" value="1"/>
</dbReference>
<dbReference type="PANTHER" id="PTHR38447">
    <property type="entry name" value="TRANSCRIPTION FACTOR YDEB-RELATED"/>
    <property type="match status" value="1"/>
</dbReference>
<dbReference type="SMART" id="SM01058">
    <property type="entry name" value="CarD_TRCF"/>
    <property type="match status" value="1"/>
</dbReference>
<gene>
    <name evidence="2" type="ordered locus">Marky_0652</name>
</gene>
<dbReference type="InterPro" id="IPR052531">
    <property type="entry name" value="CarD-like_regulator"/>
</dbReference>
<dbReference type="STRING" id="869210.Marky_0652"/>
<dbReference type="AlphaFoldDB" id="F2NQ91"/>
<dbReference type="GO" id="GO:0009303">
    <property type="term" value="P:rRNA transcription"/>
    <property type="evidence" value="ECO:0007669"/>
    <property type="project" value="TreeGrafter"/>
</dbReference>
<dbReference type="InterPro" id="IPR048792">
    <property type="entry name" value="CarD_C"/>
</dbReference>
<accession>F2NQ91</accession>
<proteinExistence type="predicted"/>
<dbReference type="InterPro" id="IPR036101">
    <property type="entry name" value="CarD-like/TRCF_RID_sf"/>
</dbReference>
<dbReference type="Proteomes" id="UP000007030">
    <property type="component" value="Chromosome"/>
</dbReference>
<dbReference type="Pfam" id="PF02559">
    <property type="entry name" value="CarD_TRCF_RID"/>
    <property type="match status" value="1"/>
</dbReference>
<keyword evidence="3" id="KW-1185">Reference proteome</keyword>
<dbReference type="Pfam" id="PF21095">
    <property type="entry name" value="CarD_C"/>
    <property type="match status" value="1"/>
</dbReference>
<evidence type="ECO:0000259" key="1">
    <source>
        <dbReference type="SMART" id="SM01058"/>
    </source>
</evidence>
<dbReference type="HOGENOM" id="CLU_048259_1_1_0"/>
<dbReference type="OrthoDB" id="9786074at2"/>
<sequence>MFQVGDAVVYPAQGAGRIVEVVEREVMGSRKQYYVVQLLSDAARIMVPVGAVREAGLRPPLAAAELERLWQALAEDLPLPSVWMPRYREEQRLLASGDPFKLAALVGTLYRRDQAKPLASSERRLYEDALTALASEVALSLSETLEAAKARVMGMLEALTPSP</sequence>
<dbReference type="KEGG" id="mhd:Marky_0652"/>
<dbReference type="InterPro" id="IPR042215">
    <property type="entry name" value="CarD-like_C"/>
</dbReference>
<dbReference type="InterPro" id="IPR003711">
    <property type="entry name" value="CarD-like/TRCF_RID"/>
</dbReference>
<name>F2NQ91_MARHT</name>
<evidence type="ECO:0000313" key="2">
    <source>
        <dbReference type="EMBL" id="AEB11402.1"/>
    </source>
</evidence>
<protein>
    <submittedName>
        <fullName evidence="2">Transcriptional regulator, CarD family</fullName>
    </submittedName>
</protein>
<dbReference type="PANTHER" id="PTHR38447:SF1">
    <property type="entry name" value="RNA POLYMERASE-BINDING TRANSCRIPTION FACTOR CARD"/>
    <property type="match status" value="1"/>
</dbReference>
<organism evidence="2 3">
    <name type="scientific">Marinithermus hydrothermalis (strain DSM 14884 / JCM 11576 / T1)</name>
    <dbReference type="NCBI Taxonomy" id="869210"/>
    <lineage>
        <taxon>Bacteria</taxon>
        <taxon>Thermotogati</taxon>
        <taxon>Deinococcota</taxon>
        <taxon>Deinococci</taxon>
        <taxon>Thermales</taxon>
        <taxon>Thermaceae</taxon>
        <taxon>Marinithermus</taxon>
    </lineage>
</organism>
<feature type="domain" description="CarD-like/TRCF RNAP-interacting" evidence="1">
    <location>
        <begin position="1"/>
        <end position="110"/>
    </location>
</feature>
<dbReference type="EMBL" id="CP002630">
    <property type="protein sequence ID" value="AEB11402.1"/>
    <property type="molecule type" value="Genomic_DNA"/>
</dbReference>
<dbReference type="Gene3D" id="1.20.58.1290">
    <property type="entry name" value="CarD-like, C-terminal domain"/>
    <property type="match status" value="1"/>
</dbReference>
<dbReference type="eggNOG" id="COG1329">
    <property type="taxonomic scope" value="Bacteria"/>
</dbReference>